<evidence type="ECO:0000256" key="1">
    <source>
        <dbReference type="ARBA" id="ARBA00007812"/>
    </source>
</evidence>
<dbReference type="SUPFAM" id="SSF52467">
    <property type="entry name" value="DHS-like NAD/FAD-binding domain"/>
    <property type="match status" value="1"/>
</dbReference>
<dbReference type="KEGG" id="metu:GNH96_10085"/>
<dbReference type="Pfam" id="PF00205">
    <property type="entry name" value="TPP_enzyme_M"/>
    <property type="match status" value="1"/>
</dbReference>
<dbReference type="InterPro" id="IPR029061">
    <property type="entry name" value="THDP-binding"/>
</dbReference>
<evidence type="ECO:0000256" key="3">
    <source>
        <dbReference type="RuleBase" id="RU362132"/>
    </source>
</evidence>
<dbReference type="GO" id="GO:0030976">
    <property type="term" value="F:thiamine pyrophosphate binding"/>
    <property type="evidence" value="ECO:0007669"/>
    <property type="project" value="InterPro"/>
</dbReference>
<evidence type="ECO:0000313" key="8">
    <source>
        <dbReference type="Proteomes" id="UP000503004"/>
    </source>
</evidence>
<dbReference type="InterPro" id="IPR029035">
    <property type="entry name" value="DHS-like_NAD/FAD-binding_dom"/>
</dbReference>
<dbReference type="CDD" id="cd07035">
    <property type="entry name" value="TPP_PYR_POX_like"/>
    <property type="match status" value="1"/>
</dbReference>
<feature type="domain" description="Thiamine pyrophosphate enzyme TPP-binding" evidence="5">
    <location>
        <begin position="387"/>
        <end position="533"/>
    </location>
</feature>
<comment type="similarity">
    <text evidence="1 3">Belongs to the TPP enzyme family.</text>
</comment>
<dbReference type="GO" id="GO:0000287">
    <property type="term" value="F:magnesium ion binding"/>
    <property type="evidence" value="ECO:0007669"/>
    <property type="project" value="InterPro"/>
</dbReference>
<dbReference type="GO" id="GO:0009099">
    <property type="term" value="P:L-valine biosynthetic process"/>
    <property type="evidence" value="ECO:0007669"/>
    <property type="project" value="TreeGrafter"/>
</dbReference>
<dbReference type="GO" id="GO:0009097">
    <property type="term" value="P:isoleucine biosynthetic process"/>
    <property type="evidence" value="ECO:0007669"/>
    <property type="project" value="TreeGrafter"/>
</dbReference>
<proteinExistence type="inferred from homology"/>
<dbReference type="InterPro" id="IPR012001">
    <property type="entry name" value="Thiamin_PyroP_enz_TPP-bd_dom"/>
</dbReference>
<keyword evidence="8" id="KW-1185">Reference proteome</keyword>
<dbReference type="FunFam" id="3.40.50.1220:FF:000028">
    <property type="entry name" value="Acetolactate synthase, catabolic"/>
    <property type="match status" value="1"/>
</dbReference>
<dbReference type="FunFam" id="3.40.50.970:FF:000007">
    <property type="entry name" value="Acetolactate synthase"/>
    <property type="match status" value="1"/>
</dbReference>
<name>A0A858Q8Y0_9GAMM</name>
<accession>A0A858Q8Y0</accession>
<dbReference type="PANTHER" id="PTHR18968">
    <property type="entry name" value="THIAMINE PYROPHOSPHATE ENZYMES"/>
    <property type="match status" value="1"/>
</dbReference>
<dbReference type="PANTHER" id="PTHR18968:SF129">
    <property type="entry name" value="ACETOLACTATE SYNTHASE"/>
    <property type="match status" value="1"/>
</dbReference>
<keyword evidence="7" id="KW-0808">Transferase</keyword>
<dbReference type="CDD" id="cd02010">
    <property type="entry name" value="TPP_ALS"/>
    <property type="match status" value="1"/>
</dbReference>
<dbReference type="NCBIfam" id="TIGR02418">
    <property type="entry name" value="acolac_catab"/>
    <property type="match status" value="1"/>
</dbReference>
<dbReference type="AlphaFoldDB" id="A0A858Q8Y0"/>
<dbReference type="Pfam" id="PF02775">
    <property type="entry name" value="TPP_enzyme_C"/>
    <property type="match status" value="1"/>
</dbReference>
<protein>
    <submittedName>
        <fullName evidence="7">Acetolactate synthase AlsS</fullName>
        <ecNumber evidence="7">2.2.1.6</ecNumber>
    </submittedName>
</protein>
<keyword evidence="2 3" id="KW-0786">Thiamine pyrophosphate</keyword>
<dbReference type="InterPro" id="IPR012782">
    <property type="entry name" value="Acetolactate_synth_catblc"/>
</dbReference>
<dbReference type="GO" id="GO:0050660">
    <property type="term" value="F:flavin adenine dinucleotide binding"/>
    <property type="evidence" value="ECO:0007669"/>
    <property type="project" value="TreeGrafter"/>
</dbReference>
<dbReference type="RefSeq" id="WP_169603555.1">
    <property type="nucleotide sequence ID" value="NZ_CP046565.1"/>
</dbReference>
<dbReference type="GO" id="GO:0003984">
    <property type="term" value="F:acetolactate synthase activity"/>
    <property type="evidence" value="ECO:0007669"/>
    <property type="project" value="UniProtKB-EC"/>
</dbReference>
<evidence type="ECO:0000259" key="4">
    <source>
        <dbReference type="Pfam" id="PF00205"/>
    </source>
</evidence>
<evidence type="ECO:0000259" key="6">
    <source>
        <dbReference type="Pfam" id="PF02776"/>
    </source>
</evidence>
<dbReference type="EC" id="2.2.1.6" evidence="7"/>
<feature type="domain" description="Thiamine pyrophosphate enzyme N-terminal TPP-binding" evidence="6">
    <location>
        <begin position="8"/>
        <end position="120"/>
    </location>
</feature>
<dbReference type="Proteomes" id="UP000503004">
    <property type="component" value="Chromosome"/>
</dbReference>
<dbReference type="InterPro" id="IPR011766">
    <property type="entry name" value="TPP_enzyme_TPP-bd"/>
</dbReference>
<dbReference type="NCBIfam" id="NF006378">
    <property type="entry name" value="PRK08617.1"/>
    <property type="match status" value="1"/>
</dbReference>
<sequence length="553" mass="59094">MNETSRPRTGADLLVDSLQALGVEYVFGVPGGAILPILNVLAERGPRFIVCRDETGAAFMAQAWGRITGQPGVVLTTSGPGLINAVCGVATATEDRDPLVVITGQVPRAVQFKQSHMNLDSVSLFAPITKWSVEVEEPNTVSEILINAFRTAQAPRGGAVHVSVPNDMLTAPVTAEALAPAEPAVWGAAPAAIVERAADLLNDAKAPAILLGVRASAPGAAAAVRRFLERHPLPVAMTFEAAGTLSRDLVENFVGRVGYVLNQPGDDVLRQADLVLTIGYDPIEYEPSAWISPQSQVIHLDALPATVDRAYRPAAELVGDITANLEALGGQLLGETPAEQPAVAEARRRLLEEQGRGAALAGMPIHPLRLIHDLRATLDDEVTVTCDVGAHEIWMARYFFCYAPRHLLFSMGHQTMGVALPWAIGAALARPGKKVVSVSGDGSFLMTCMELETAVRLRLPIVHIVWKDGSYNLIRSLQMRDYGRSFGAEFGPTDFVKLAEAFGATGYRIESVNDIVPVLNRALAADTPVLIEVPIDYSDNVDLVDAINASAQH</sequence>
<gene>
    <name evidence="7" type="primary">alsS</name>
    <name evidence="7" type="ORF">GNH96_10085</name>
</gene>
<dbReference type="GO" id="GO:0005948">
    <property type="term" value="C:acetolactate synthase complex"/>
    <property type="evidence" value="ECO:0007669"/>
    <property type="project" value="TreeGrafter"/>
</dbReference>
<dbReference type="SUPFAM" id="SSF52518">
    <property type="entry name" value="Thiamin diphosphate-binding fold (THDP-binding)"/>
    <property type="match status" value="2"/>
</dbReference>
<dbReference type="Pfam" id="PF02776">
    <property type="entry name" value="TPP_enzyme_N"/>
    <property type="match status" value="1"/>
</dbReference>
<evidence type="ECO:0000313" key="7">
    <source>
        <dbReference type="EMBL" id="QJD30283.1"/>
    </source>
</evidence>
<dbReference type="InterPro" id="IPR000399">
    <property type="entry name" value="TPP-bd_CS"/>
</dbReference>
<evidence type="ECO:0000259" key="5">
    <source>
        <dbReference type="Pfam" id="PF02775"/>
    </source>
</evidence>
<reference evidence="8" key="1">
    <citation type="submission" date="2019-12" db="EMBL/GenBank/DDBJ databases">
        <authorList>
            <person name="Awala S.I."/>
            <person name="Rhee S.K."/>
        </authorList>
    </citation>
    <scope>NUCLEOTIDE SEQUENCE [LARGE SCALE GENOMIC DNA]</scope>
    <source>
        <strain evidence="8">IM1</strain>
    </source>
</reference>
<organism evidence="7 8">
    <name type="scientific">Methylococcus geothermalis</name>
    <dbReference type="NCBI Taxonomy" id="2681310"/>
    <lineage>
        <taxon>Bacteria</taxon>
        <taxon>Pseudomonadati</taxon>
        <taxon>Pseudomonadota</taxon>
        <taxon>Gammaproteobacteria</taxon>
        <taxon>Methylococcales</taxon>
        <taxon>Methylococcaceae</taxon>
        <taxon>Methylococcus</taxon>
    </lineage>
</organism>
<dbReference type="GO" id="GO:0034077">
    <property type="term" value="P:butanediol metabolic process"/>
    <property type="evidence" value="ECO:0007669"/>
    <property type="project" value="InterPro"/>
</dbReference>
<evidence type="ECO:0000256" key="2">
    <source>
        <dbReference type="ARBA" id="ARBA00023052"/>
    </source>
</evidence>
<dbReference type="PROSITE" id="PS00187">
    <property type="entry name" value="TPP_ENZYMES"/>
    <property type="match status" value="1"/>
</dbReference>
<dbReference type="Gene3D" id="3.40.50.970">
    <property type="match status" value="2"/>
</dbReference>
<dbReference type="InterPro" id="IPR012000">
    <property type="entry name" value="Thiamin_PyroP_enz_cen_dom"/>
</dbReference>
<dbReference type="Gene3D" id="3.40.50.1220">
    <property type="entry name" value="TPP-binding domain"/>
    <property type="match status" value="1"/>
</dbReference>
<feature type="domain" description="Thiamine pyrophosphate enzyme central" evidence="4">
    <location>
        <begin position="194"/>
        <end position="328"/>
    </location>
</feature>
<dbReference type="EMBL" id="CP046565">
    <property type="protein sequence ID" value="QJD30283.1"/>
    <property type="molecule type" value="Genomic_DNA"/>
</dbReference>
<dbReference type="InterPro" id="IPR045229">
    <property type="entry name" value="TPP_enz"/>
</dbReference>